<dbReference type="GO" id="GO:0003677">
    <property type="term" value="F:DNA binding"/>
    <property type="evidence" value="ECO:0007669"/>
    <property type="project" value="InterPro"/>
</dbReference>
<evidence type="ECO:0000313" key="5">
    <source>
        <dbReference type="Proteomes" id="UP000032049"/>
    </source>
</evidence>
<reference evidence="4 5" key="1">
    <citation type="submission" date="2015-01" db="EMBL/GenBank/DDBJ databases">
        <title>Draft genome sequence of Pedobacter sp. NL19 isolated from sludge of an effluent treatment pond in an abandoned uranium mine.</title>
        <authorList>
            <person name="Santos T."/>
            <person name="Caetano T."/>
            <person name="Covas C."/>
            <person name="Cruz A."/>
            <person name="Mendo S."/>
        </authorList>
    </citation>
    <scope>NUCLEOTIDE SEQUENCE [LARGE SCALE GENOMIC DNA]</scope>
    <source>
        <strain evidence="4 5">NL19</strain>
    </source>
</reference>
<evidence type="ECO:0000256" key="1">
    <source>
        <dbReference type="ARBA" id="ARBA00038232"/>
    </source>
</evidence>
<name>A0A0D0F016_9SPHI</name>
<evidence type="ECO:0000259" key="3">
    <source>
        <dbReference type="Pfam" id="PF13518"/>
    </source>
</evidence>
<dbReference type="GO" id="GO:0006313">
    <property type="term" value="P:DNA transposition"/>
    <property type="evidence" value="ECO:0007669"/>
    <property type="project" value="InterPro"/>
</dbReference>
<dbReference type="GO" id="GO:0004803">
    <property type="term" value="F:transposase activity"/>
    <property type="evidence" value="ECO:0007669"/>
    <property type="project" value="InterPro"/>
</dbReference>
<dbReference type="InterPro" id="IPR002514">
    <property type="entry name" value="Transposase_8"/>
</dbReference>
<dbReference type="EMBL" id="JXRA01000121">
    <property type="protein sequence ID" value="KIO74958.1"/>
    <property type="molecule type" value="Genomic_DNA"/>
</dbReference>
<dbReference type="Proteomes" id="UP000032049">
    <property type="component" value="Unassembled WGS sequence"/>
</dbReference>
<dbReference type="PANTHER" id="PTHR33795">
    <property type="entry name" value="INSERTION ELEMENT IS150 PROTEIN INSJ"/>
    <property type="match status" value="1"/>
</dbReference>
<gene>
    <name evidence="4" type="ORF">TH53_23375</name>
</gene>
<dbReference type="SUPFAM" id="SSF46689">
    <property type="entry name" value="Homeodomain-like"/>
    <property type="match status" value="2"/>
</dbReference>
<dbReference type="InterPro" id="IPR036388">
    <property type="entry name" value="WH-like_DNA-bd_sf"/>
</dbReference>
<dbReference type="RefSeq" id="WP_041886258.1">
    <property type="nucleotide sequence ID" value="NZ_CP157278.1"/>
</dbReference>
<dbReference type="InterPro" id="IPR052057">
    <property type="entry name" value="IS150/IS1296_orfA-like"/>
</dbReference>
<evidence type="ECO:0000256" key="2">
    <source>
        <dbReference type="SAM" id="MobiDB-lite"/>
    </source>
</evidence>
<feature type="domain" description="Insertion element IS150 protein InsJ-like helix-turn-helix" evidence="3">
    <location>
        <begin position="8"/>
        <end position="54"/>
    </location>
</feature>
<dbReference type="OrthoDB" id="1085711at2"/>
<sequence length="173" mass="19924">MAKHTFEEKLDIVSQVIKGTPILWISRERRIDDDMILEWVRKYNLHGESGLRKQANIKSTSGFKEEVVRLIIEKGVPLRQVVLERKVSRSALESWVRLVRGEGYAVLYKQKPRGRPPKGMGKSKKLGPETELEKLQAENARLRAENALLKKVKALVQEREARERMSGQKPSKN</sequence>
<organism evidence="4 5">
    <name type="scientific">Pedobacter lusitanus</name>
    <dbReference type="NCBI Taxonomy" id="1503925"/>
    <lineage>
        <taxon>Bacteria</taxon>
        <taxon>Pseudomonadati</taxon>
        <taxon>Bacteroidota</taxon>
        <taxon>Sphingobacteriia</taxon>
        <taxon>Sphingobacteriales</taxon>
        <taxon>Sphingobacteriaceae</taxon>
        <taxon>Pedobacter</taxon>
    </lineage>
</organism>
<dbReference type="InterPro" id="IPR055247">
    <property type="entry name" value="InsJ-like_HTH"/>
</dbReference>
<feature type="region of interest" description="Disordered" evidence="2">
    <location>
        <begin position="110"/>
        <end position="130"/>
    </location>
</feature>
<dbReference type="AlphaFoldDB" id="A0A0D0F016"/>
<feature type="compositionally biased region" description="Basic residues" evidence="2">
    <location>
        <begin position="110"/>
        <end position="125"/>
    </location>
</feature>
<dbReference type="Gene3D" id="1.10.10.60">
    <property type="entry name" value="Homeodomain-like"/>
    <property type="match status" value="1"/>
</dbReference>
<comment type="caution">
    <text evidence="4">The sequence shown here is derived from an EMBL/GenBank/DDBJ whole genome shotgun (WGS) entry which is preliminary data.</text>
</comment>
<dbReference type="Pfam" id="PF13518">
    <property type="entry name" value="HTH_28"/>
    <property type="match status" value="1"/>
</dbReference>
<dbReference type="InterPro" id="IPR009057">
    <property type="entry name" value="Homeodomain-like_sf"/>
</dbReference>
<protein>
    <submittedName>
        <fullName evidence="4">Contig121, whole genome shotgun sequence</fullName>
    </submittedName>
</protein>
<dbReference type="PANTHER" id="PTHR33795:SF1">
    <property type="entry name" value="INSERTION ELEMENT IS150 PROTEIN INSJ"/>
    <property type="match status" value="1"/>
</dbReference>
<accession>A0A0D0F016</accession>
<evidence type="ECO:0000313" key="4">
    <source>
        <dbReference type="EMBL" id="KIO74958.1"/>
    </source>
</evidence>
<keyword evidence="5" id="KW-1185">Reference proteome</keyword>
<dbReference type="Pfam" id="PF01527">
    <property type="entry name" value="HTH_Tnp_1"/>
    <property type="match status" value="1"/>
</dbReference>
<comment type="similarity">
    <text evidence="1">Belongs to the IS150/IS1296 orfA family.</text>
</comment>
<dbReference type="Gene3D" id="1.10.10.10">
    <property type="entry name" value="Winged helix-like DNA-binding domain superfamily/Winged helix DNA-binding domain"/>
    <property type="match status" value="1"/>
</dbReference>
<proteinExistence type="inferred from homology"/>